<evidence type="ECO:0000313" key="3">
    <source>
        <dbReference type="EMBL" id="MBB2891892.1"/>
    </source>
</evidence>
<dbReference type="EMBL" id="JACHVQ010000001">
    <property type="protein sequence ID" value="MBB2891892.1"/>
    <property type="molecule type" value="Genomic_DNA"/>
</dbReference>
<keyword evidence="2" id="KW-0812">Transmembrane</keyword>
<reference evidence="3 4" key="1">
    <citation type="submission" date="2020-08" db="EMBL/GenBank/DDBJ databases">
        <title>Sequencing the genomes of 1000 actinobacteria strains.</title>
        <authorList>
            <person name="Klenk H.-P."/>
        </authorList>
    </citation>
    <scope>NUCLEOTIDE SEQUENCE [LARGE SCALE GENOMIC DNA]</scope>
    <source>
        <strain evidence="3 4">DSM 105369</strain>
    </source>
</reference>
<feature type="region of interest" description="Disordered" evidence="1">
    <location>
        <begin position="1"/>
        <end position="22"/>
    </location>
</feature>
<protein>
    <submittedName>
        <fullName evidence="3">Uncharacterized protein</fullName>
    </submittedName>
</protein>
<dbReference type="Proteomes" id="UP000559182">
    <property type="component" value="Unassembled WGS sequence"/>
</dbReference>
<proteinExistence type="predicted"/>
<feature type="transmembrane region" description="Helical" evidence="2">
    <location>
        <begin position="32"/>
        <end position="52"/>
    </location>
</feature>
<organism evidence="3 4">
    <name type="scientific">Flexivirga oryzae</name>
    <dbReference type="NCBI Taxonomy" id="1794944"/>
    <lineage>
        <taxon>Bacteria</taxon>
        <taxon>Bacillati</taxon>
        <taxon>Actinomycetota</taxon>
        <taxon>Actinomycetes</taxon>
        <taxon>Micrococcales</taxon>
        <taxon>Dermacoccaceae</taxon>
        <taxon>Flexivirga</taxon>
    </lineage>
</organism>
<keyword evidence="2" id="KW-0472">Membrane</keyword>
<feature type="transmembrane region" description="Helical" evidence="2">
    <location>
        <begin position="90"/>
        <end position="109"/>
    </location>
</feature>
<accession>A0A839NBB6</accession>
<sequence length="176" mass="18230">MSVGPRKTPMRKAAKSPIGQPPVAASAKWRDFSIVVLAPVVVPGLLLGVGRAHGGSHVAFTLGDVAFGFVAVAFAGIARAVVSKAEAWEVFTVLAAVTIAAQVGVASFVDSVDATNGLVNLITLSNDLETVNGRTAIVASANNVVALEPSIWQWSWCLIFGAFLITLTSIYIKGGK</sequence>
<keyword evidence="4" id="KW-1185">Reference proteome</keyword>
<feature type="transmembrane region" description="Helical" evidence="2">
    <location>
        <begin position="58"/>
        <end position="78"/>
    </location>
</feature>
<comment type="caution">
    <text evidence="3">The sequence shown here is derived from an EMBL/GenBank/DDBJ whole genome shotgun (WGS) entry which is preliminary data.</text>
</comment>
<evidence type="ECO:0000256" key="2">
    <source>
        <dbReference type="SAM" id="Phobius"/>
    </source>
</evidence>
<gene>
    <name evidence="3" type="ORF">FHU39_001876</name>
</gene>
<feature type="transmembrane region" description="Helical" evidence="2">
    <location>
        <begin position="151"/>
        <end position="172"/>
    </location>
</feature>
<keyword evidence="2" id="KW-1133">Transmembrane helix</keyword>
<dbReference type="AlphaFoldDB" id="A0A839NBB6"/>
<dbReference type="RefSeq" id="WP_183320094.1">
    <property type="nucleotide sequence ID" value="NZ_JACHVQ010000001.1"/>
</dbReference>
<name>A0A839NBB6_9MICO</name>
<evidence type="ECO:0000313" key="4">
    <source>
        <dbReference type="Proteomes" id="UP000559182"/>
    </source>
</evidence>
<evidence type="ECO:0000256" key="1">
    <source>
        <dbReference type="SAM" id="MobiDB-lite"/>
    </source>
</evidence>